<dbReference type="SMART" id="SM00831">
    <property type="entry name" value="Cation_ATPase_N"/>
    <property type="match status" value="1"/>
</dbReference>
<dbReference type="GO" id="GO:0006883">
    <property type="term" value="P:intracellular sodium ion homeostasis"/>
    <property type="evidence" value="ECO:0007669"/>
    <property type="project" value="TreeGrafter"/>
</dbReference>
<dbReference type="InterPro" id="IPR023299">
    <property type="entry name" value="ATPase_P-typ_cyto_dom_N"/>
</dbReference>
<dbReference type="InterPro" id="IPR001757">
    <property type="entry name" value="P_typ_ATPase"/>
</dbReference>
<keyword evidence="3" id="KW-1003">Cell membrane</keyword>
<dbReference type="SFLD" id="SFLDF00027">
    <property type="entry name" value="p-type_atpase"/>
    <property type="match status" value="1"/>
</dbReference>
<feature type="transmembrane region" description="Helical" evidence="13">
    <location>
        <begin position="787"/>
        <end position="810"/>
    </location>
</feature>
<feature type="domain" description="Cation-transporting P-type ATPase N-terminal" evidence="14">
    <location>
        <begin position="26"/>
        <end position="100"/>
    </location>
</feature>
<feature type="transmembrane region" description="Helical" evidence="13">
    <location>
        <begin position="718"/>
        <end position="741"/>
    </location>
</feature>
<evidence type="ECO:0000256" key="5">
    <source>
        <dbReference type="ARBA" id="ARBA00022692"/>
    </source>
</evidence>
<dbReference type="SFLD" id="SFLDS00003">
    <property type="entry name" value="Haloacid_Dehalogenase"/>
    <property type="match status" value="1"/>
</dbReference>
<evidence type="ECO:0000256" key="9">
    <source>
        <dbReference type="ARBA" id="ARBA00022967"/>
    </source>
</evidence>
<feature type="transmembrane region" description="Helical" evidence="13">
    <location>
        <begin position="268"/>
        <end position="286"/>
    </location>
</feature>
<feature type="transmembrane region" description="Helical" evidence="13">
    <location>
        <begin position="104"/>
        <end position="123"/>
    </location>
</feature>
<evidence type="ECO:0000256" key="2">
    <source>
        <dbReference type="ARBA" id="ARBA00005675"/>
    </source>
</evidence>
<keyword evidence="4" id="KW-0597">Phosphoprotein</keyword>
<gene>
    <name evidence="15" type="ORF">PLANPX_3026</name>
</gene>
<feature type="region of interest" description="Disordered" evidence="12">
    <location>
        <begin position="1"/>
        <end position="24"/>
    </location>
</feature>
<dbReference type="Pfam" id="PF08282">
    <property type="entry name" value="Hydrolase_3"/>
    <property type="match status" value="1"/>
</dbReference>
<dbReference type="SFLD" id="SFLDG00002">
    <property type="entry name" value="C1.7:_P-type_atpase_like"/>
    <property type="match status" value="1"/>
</dbReference>
<dbReference type="Gene3D" id="2.70.150.10">
    <property type="entry name" value="Calcium-transporting ATPase, cytoplasmic transduction domain A"/>
    <property type="match status" value="1"/>
</dbReference>
<dbReference type="GO" id="GO:1990573">
    <property type="term" value="P:potassium ion import across plasma membrane"/>
    <property type="evidence" value="ECO:0007669"/>
    <property type="project" value="TreeGrafter"/>
</dbReference>
<dbReference type="InterPro" id="IPR059000">
    <property type="entry name" value="ATPase_P-type_domA"/>
</dbReference>
<reference evidence="16" key="1">
    <citation type="submission" date="2019-10" db="EMBL/GenBank/DDBJ databases">
        <title>Lacipirellula parvula gen. nov., sp. nov., representing a lineage of planctomycetes widespread in freshwater anoxic habitats, and description of the family Lacipirellulaceae.</title>
        <authorList>
            <person name="Dedysh S.N."/>
            <person name="Kulichevskaya I.S."/>
            <person name="Beletsky A.V."/>
            <person name="Rakitin A.L."/>
            <person name="Mardanov A.V."/>
            <person name="Ivanova A.A."/>
            <person name="Saltykova V.X."/>
            <person name="Rijpstra W.I.C."/>
            <person name="Sinninghe Damste J.S."/>
            <person name="Ravin N.V."/>
        </authorList>
    </citation>
    <scope>NUCLEOTIDE SEQUENCE [LARGE SCALE GENOMIC DNA]</scope>
    <source>
        <strain evidence="16">PX69</strain>
    </source>
</reference>
<evidence type="ECO:0000256" key="12">
    <source>
        <dbReference type="SAM" id="MobiDB-lite"/>
    </source>
</evidence>
<dbReference type="RefSeq" id="WP_152099188.1">
    <property type="nucleotide sequence ID" value="NZ_AP021861.1"/>
</dbReference>
<dbReference type="GO" id="GO:0016887">
    <property type="term" value="F:ATP hydrolysis activity"/>
    <property type="evidence" value="ECO:0007669"/>
    <property type="project" value="InterPro"/>
</dbReference>
<evidence type="ECO:0000313" key="16">
    <source>
        <dbReference type="Proteomes" id="UP000326837"/>
    </source>
</evidence>
<dbReference type="PANTHER" id="PTHR43294">
    <property type="entry name" value="SODIUM/POTASSIUM-TRANSPORTING ATPASE SUBUNIT ALPHA"/>
    <property type="match status" value="1"/>
</dbReference>
<proteinExistence type="inferred from homology"/>
<evidence type="ECO:0000256" key="6">
    <source>
        <dbReference type="ARBA" id="ARBA00022741"/>
    </source>
</evidence>
<evidence type="ECO:0000259" key="14">
    <source>
        <dbReference type="SMART" id="SM00831"/>
    </source>
</evidence>
<feature type="compositionally biased region" description="Basic and acidic residues" evidence="12">
    <location>
        <begin position="14"/>
        <end position="24"/>
    </location>
</feature>
<dbReference type="InterPro" id="IPR023214">
    <property type="entry name" value="HAD_sf"/>
</dbReference>
<dbReference type="Gene3D" id="3.40.50.1000">
    <property type="entry name" value="HAD superfamily/HAD-like"/>
    <property type="match status" value="1"/>
</dbReference>
<protein>
    <submittedName>
        <fullName evidence="15">Cation-transporting ATPase</fullName>
    </submittedName>
</protein>
<dbReference type="SUPFAM" id="SSF81660">
    <property type="entry name" value="Metal cation-transporting ATPase, ATP-binding domain N"/>
    <property type="match status" value="1"/>
</dbReference>
<dbReference type="InterPro" id="IPR018303">
    <property type="entry name" value="ATPase_P-typ_P_site"/>
</dbReference>
<dbReference type="GO" id="GO:0005524">
    <property type="term" value="F:ATP binding"/>
    <property type="evidence" value="ECO:0007669"/>
    <property type="project" value="UniProtKB-KW"/>
</dbReference>
<feature type="transmembrane region" description="Helical" evidence="13">
    <location>
        <begin position="298"/>
        <end position="321"/>
    </location>
</feature>
<comment type="similarity">
    <text evidence="2">Belongs to the cation transport ATPase (P-type) (TC 3.A.3) family. Type IIA subfamily.</text>
</comment>
<sequence length="931" mass="100087">MESEAKIRSANSRSHNESRSKPEIESWHTLPLAEVFKRLDANETQGLAQADAFRRLAQQGPNTLARAQQRTTLSILLAQFHSLIVVLLLAATAIAFAMGENIEAVAILVVIVINAGIGFATEWKAEEALSALQKQTVRVAHVIRDGAERQIPAAELVPGDLVVLAAGARVPADGRIVESVRLQIEEAALTGESHAVTKSTALLTDKDSALGDRFNMAFLGTAITDGRGRLVVTATGSQTEVGKIGVLIDAAITRDTPLEQKLSRLGQLLIVVVLALCAVVVLAGWLRGVTDFWHMLEIGLSLAIAAVPEGLPAVTTMTLALGMQRMARMRAIVRRLPAVETLGSVTVICTDKTGTLTKNEMTVCVYALDQRRVDVTGAGYQPIGDFRVADKPVDQRSDEHLALALRIGMLCNDAKVERTDGRVTVLGDPTEAALVVVGEKAGMNQVDLAAEFPRSSELPFDSTSKHMVTVHRAPQGRIFAFVKGAPATLLAASSTQFGATGVTSLTPDDSRRWHETNQELASAALRVLGLAYRELPEGYDEGDLGRDLIFVGLVGMSDPLRDEAKAAIATCRTAGIRTVMITGDQQPTAAEIARQLGIDCDLDGRPLGAVHGRELTGLDLAGWQRVVADAAVFARVSPEHKLQIVEALQEQGHVVAMTGDGVNDAPALKKADIGIAMGIKGTEVAKENADMVITDDNFASIVGAVEQGRIIYGNILRFLHYLLSCNFSEILTVFLALMIGWPLPLVALQILWLNLITDIFPAFALALEPSAPDVMKRPPRDQKESLLTPRFVGLIVWQGLLLAGVTLLAFRVGMHWYGTDGGGLRQATTMAFMTLALAQVVHALNARSQRRSAFTSRLFTNGWLWAAVGICLVLQAAAVYLPLLRRVLHTSVPSASDWWVIAACSLLPVAVIELVKLVQRIAVRNLGISHV</sequence>
<dbReference type="InterPro" id="IPR050510">
    <property type="entry name" value="Cation_transp_ATPase_P-type"/>
</dbReference>
<dbReference type="Proteomes" id="UP000326837">
    <property type="component" value="Chromosome"/>
</dbReference>
<keyword evidence="16" id="KW-1185">Reference proteome</keyword>
<feature type="transmembrane region" description="Helical" evidence="13">
    <location>
        <begin position="898"/>
        <end position="918"/>
    </location>
</feature>
<dbReference type="AlphaFoldDB" id="A0A5K7X9J7"/>
<dbReference type="GO" id="GO:0005886">
    <property type="term" value="C:plasma membrane"/>
    <property type="evidence" value="ECO:0007669"/>
    <property type="project" value="UniProtKB-SubCell"/>
</dbReference>
<dbReference type="Pfam" id="PF00689">
    <property type="entry name" value="Cation_ATPase_C"/>
    <property type="match status" value="1"/>
</dbReference>
<evidence type="ECO:0000256" key="8">
    <source>
        <dbReference type="ARBA" id="ARBA00022842"/>
    </source>
</evidence>
<comment type="subcellular location">
    <subcellularLocation>
        <location evidence="1">Cell membrane</location>
        <topology evidence="1">Multi-pass membrane protein</topology>
    </subcellularLocation>
</comment>
<organism evidence="15 16">
    <name type="scientific">Lacipirellula parvula</name>
    <dbReference type="NCBI Taxonomy" id="2650471"/>
    <lineage>
        <taxon>Bacteria</taxon>
        <taxon>Pseudomonadati</taxon>
        <taxon>Planctomycetota</taxon>
        <taxon>Planctomycetia</taxon>
        <taxon>Pirellulales</taxon>
        <taxon>Lacipirellulaceae</taxon>
        <taxon>Lacipirellula</taxon>
    </lineage>
</organism>
<keyword evidence="7" id="KW-0067">ATP-binding</keyword>
<dbReference type="SUPFAM" id="SSF81665">
    <property type="entry name" value="Calcium ATPase, transmembrane domain M"/>
    <property type="match status" value="1"/>
</dbReference>
<dbReference type="InterPro" id="IPR006068">
    <property type="entry name" value="ATPase_P-typ_cation-transptr_C"/>
</dbReference>
<evidence type="ECO:0000256" key="1">
    <source>
        <dbReference type="ARBA" id="ARBA00004651"/>
    </source>
</evidence>
<feature type="transmembrane region" description="Helical" evidence="13">
    <location>
        <begin position="830"/>
        <end position="846"/>
    </location>
</feature>
<feature type="transmembrane region" description="Helical" evidence="13">
    <location>
        <begin position="747"/>
        <end position="767"/>
    </location>
</feature>
<dbReference type="EMBL" id="AP021861">
    <property type="protein sequence ID" value="BBO33414.1"/>
    <property type="molecule type" value="Genomic_DNA"/>
</dbReference>
<feature type="transmembrane region" description="Helical" evidence="13">
    <location>
        <begin position="858"/>
        <end position="878"/>
    </location>
</feature>
<keyword evidence="5 13" id="KW-0812">Transmembrane</keyword>
<dbReference type="KEGG" id="lpav:PLANPX_3026"/>
<dbReference type="GO" id="GO:0005391">
    <property type="term" value="F:P-type sodium:potassium-exchanging transporter activity"/>
    <property type="evidence" value="ECO:0007669"/>
    <property type="project" value="TreeGrafter"/>
</dbReference>
<accession>A0A5K7X9J7</accession>
<keyword evidence="11 13" id="KW-0472">Membrane</keyword>
<evidence type="ECO:0000256" key="3">
    <source>
        <dbReference type="ARBA" id="ARBA00022475"/>
    </source>
</evidence>
<keyword evidence="6" id="KW-0547">Nucleotide-binding</keyword>
<dbReference type="PRINTS" id="PR00119">
    <property type="entry name" value="CATATPASE"/>
</dbReference>
<dbReference type="NCBIfam" id="TIGR01494">
    <property type="entry name" value="ATPase_P-type"/>
    <property type="match status" value="2"/>
</dbReference>
<dbReference type="Gene3D" id="3.40.1110.10">
    <property type="entry name" value="Calcium-transporting ATPase, cytoplasmic domain N"/>
    <property type="match status" value="1"/>
</dbReference>
<dbReference type="Pfam" id="PF13246">
    <property type="entry name" value="Cation_ATPase"/>
    <property type="match status" value="1"/>
</dbReference>
<evidence type="ECO:0000256" key="10">
    <source>
        <dbReference type="ARBA" id="ARBA00022989"/>
    </source>
</evidence>
<dbReference type="SUPFAM" id="SSF81653">
    <property type="entry name" value="Calcium ATPase, transduction domain A"/>
    <property type="match status" value="1"/>
</dbReference>
<keyword evidence="10 13" id="KW-1133">Transmembrane helix</keyword>
<dbReference type="GO" id="GO:0030007">
    <property type="term" value="P:intracellular potassium ion homeostasis"/>
    <property type="evidence" value="ECO:0007669"/>
    <property type="project" value="TreeGrafter"/>
</dbReference>
<dbReference type="InterPro" id="IPR036412">
    <property type="entry name" value="HAD-like_sf"/>
</dbReference>
<keyword evidence="9" id="KW-1278">Translocase</keyword>
<evidence type="ECO:0000313" key="15">
    <source>
        <dbReference type="EMBL" id="BBO33414.1"/>
    </source>
</evidence>
<dbReference type="SUPFAM" id="SSF56784">
    <property type="entry name" value="HAD-like"/>
    <property type="match status" value="1"/>
</dbReference>
<dbReference type="FunFam" id="2.70.150.10:FF:000160">
    <property type="entry name" value="Sarcoplasmic/endoplasmic reticulum calcium ATPase 1"/>
    <property type="match status" value="1"/>
</dbReference>
<dbReference type="FunFam" id="3.40.50.1000:FF:000083">
    <property type="entry name" value="Sodium/potassium-transporting ATPase subunit alpha"/>
    <property type="match status" value="1"/>
</dbReference>
<dbReference type="PANTHER" id="PTHR43294:SF21">
    <property type="entry name" value="CATION TRANSPORTING ATPASE"/>
    <property type="match status" value="1"/>
</dbReference>
<dbReference type="InterPro" id="IPR004014">
    <property type="entry name" value="ATPase_P-typ_cation-transptr_N"/>
</dbReference>
<evidence type="ECO:0000256" key="13">
    <source>
        <dbReference type="SAM" id="Phobius"/>
    </source>
</evidence>
<dbReference type="Gene3D" id="1.20.1110.10">
    <property type="entry name" value="Calcium-transporting ATPase, transmembrane domain"/>
    <property type="match status" value="1"/>
</dbReference>
<dbReference type="InterPro" id="IPR023298">
    <property type="entry name" value="ATPase_P-typ_TM_dom_sf"/>
</dbReference>
<feature type="transmembrane region" description="Helical" evidence="13">
    <location>
        <begin position="75"/>
        <end position="98"/>
    </location>
</feature>
<dbReference type="GO" id="GO:1902600">
    <property type="term" value="P:proton transmembrane transport"/>
    <property type="evidence" value="ECO:0007669"/>
    <property type="project" value="TreeGrafter"/>
</dbReference>
<name>A0A5K7X9J7_9BACT</name>
<dbReference type="InterPro" id="IPR008250">
    <property type="entry name" value="ATPase_P-typ_transduc_dom_A_sf"/>
</dbReference>
<dbReference type="GO" id="GO:0036376">
    <property type="term" value="P:sodium ion export across plasma membrane"/>
    <property type="evidence" value="ECO:0007669"/>
    <property type="project" value="TreeGrafter"/>
</dbReference>
<dbReference type="Pfam" id="PF00690">
    <property type="entry name" value="Cation_ATPase_N"/>
    <property type="match status" value="1"/>
</dbReference>
<dbReference type="InterPro" id="IPR044492">
    <property type="entry name" value="P_typ_ATPase_HD_dom"/>
</dbReference>
<dbReference type="PRINTS" id="PR00120">
    <property type="entry name" value="HATPASE"/>
</dbReference>
<evidence type="ECO:0000256" key="4">
    <source>
        <dbReference type="ARBA" id="ARBA00022553"/>
    </source>
</evidence>
<dbReference type="PROSITE" id="PS00154">
    <property type="entry name" value="ATPASE_E1_E2"/>
    <property type="match status" value="1"/>
</dbReference>
<dbReference type="Pfam" id="PF00122">
    <property type="entry name" value="E1-E2_ATPase"/>
    <property type="match status" value="1"/>
</dbReference>
<evidence type="ECO:0000256" key="7">
    <source>
        <dbReference type="ARBA" id="ARBA00022840"/>
    </source>
</evidence>
<keyword evidence="8" id="KW-0460">Magnesium</keyword>
<evidence type="ECO:0000256" key="11">
    <source>
        <dbReference type="ARBA" id="ARBA00023136"/>
    </source>
</evidence>